<name>A0A2J8B0Y9_9FIRM</name>
<gene>
    <name evidence="2" type="ORF">B7R76_06275</name>
</gene>
<proteinExistence type="predicted"/>
<dbReference type="InterPro" id="IPR016621">
    <property type="entry name" value="UCP014543"/>
</dbReference>
<evidence type="ECO:0008006" key="4">
    <source>
        <dbReference type="Google" id="ProtNLM"/>
    </source>
</evidence>
<accession>A0A2J8B0Y9</accession>
<dbReference type="EMBL" id="NBZD01000003">
    <property type="protein sequence ID" value="PNH18443.1"/>
    <property type="molecule type" value="Genomic_DNA"/>
</dbReference>
<feature type="region of interest" description="Disordered" evidence="1">
    <location>
        <begin position="65"/>
        <end position="101"/>
    </location>
</feature>
<protein>
    <recommendedName>
        <fullName evidence="4">DUF3783 domain-containing protein</fullName>
    </recommendedName>
</protein>
<reference evidence="3" key="1">
    <citation type="submission" date="2017-04" db="EMBL/GenBank/DDBJ databases">
        <authorList>
            <person name="Bumgarner R.E."/>
            <person name="Fredricks D.N."/>
            <person name="Srinivasan S."/>
        </authorList>
    </citation>
    <scope>NUCLEOTIDE SEQUENCE [LARGE SCALE GENOMIC DNA]</scope>
    <source>
        <strain evidence="3">KA00405</strain>
    </source>
</reference>
<evidence type="ECO:0000313" key="2">
    <source>
        <dbReference type="EMBL" id="PNH18443.1"/>
    </source>
</evidence>
<dbReference type="Proteomes" id="UP000236394">
    <property type="component" value="Unassembled WGS sequence"/>
</dbReference>
<evidence type="ECO:0000256" key="1">
    <source>
        <dbReference type="SAM" id="MobiDB-lite"/>
    </source>
</evidence>
<comment type="caution">
    <text evidence="2">The sequence shown here is derived from an EMBL/GenBank/DDBJ whole genome shotgun (WGS) entry which is preliminary data.</text>
</comment>
<dbReference type="RefSeq" id="WP_102892643.1">
    <property type="nucleotide sequence ID" value="NZ_NBZD01000003.1"/>
</dbReference>
<organism evidence="2 3">
    <name type="scientific">Mageeibacillus indolicus</name>
    <dbReference type="NCBI Taxonomy" id="884684"/>
    <lineage>
        <taxon>Bacteria</taxon>
        <taxon>Bacillati</taxon>
        <taxon>Bacillota</taxon>
        <taxon>Clostridia</taxon>
        <taxon>Eubacteriales</taxon>
        <taxon>Oscillospiraceae</taxon>
        <taxon>Mageeibacillus</taxon>
    </lineage>
</organism>
<dbReference type="Gene3D" id="1.20.1270.90">
    <property type="entry name" value="AF1782-like"/>
    <property type="match status" value="1"/>
</dbReference>
<dbReference type="Pfam" id="PF12646">
    <property type="entry name" value="DUF3783"/>
    <property type="match status" value="1"/>
</dbReference>
<dbReference type="AlphaFoldDB" id="A0A2J8B0Y9"/>
<evidence type="ECO:0000313" key="3">
    <source>
        <dbReference type="Proteomes" id="UP000236394"/>
    </source>
</evidence>
<sequence length="243" mass="27238">MSTPFLLIYGYPEATPVGAALTKLLRQANIAYHHLSSLLLDKLIGDIVNELDNIANNAARQLTADSPLKSNDTPIVNNTETAANPALPTNQTDINGQNNEPTSSFEYSLSKSCDSHPFILFCNMDKSLVMQLLTTFSQNNVRPIPLKAVLTENNRAWTVRQLITELKNENAYINTYQKLRQGVALLEDLDRTTYTSSSWHNLQEAKFAAKKLLENYQDNRLSDLEQALKQLTSAYFSLQTLVD</sequence>